<dbReference type="AlphaFoldDB" id="A0A8I1D409"/>
<name>A0A8I1D409_RHOER</name>
<evidence type="ECO:0000313" key="2">
    <source>
        <dbReference type="EMBL" id="MBH5142575.1"/>
    </source>
</evidence>
<feature type="region of interest" description="Disordered" evidence="1">
    <location>
        <begin position="22"/>
        <end position="41"/>
    </location>
</feature>
<proteinExistence type="predicted"/>
<sequence>MRHKWPPVGSLRWPSTSIEEISASGPELDESQLAGISGGMKSEDIGRSSKVIIVASGSTSRDHDF</sequence>
<dbReference type="InterPro" id="IPR030988">
    <property type="entry name" value="GRASP_targ_2_Rhodococcus"/>
</dbReference>
<comment type="caution">
    <text evidence="2">The sequence shown here is derived from an EMBL/GenBank/DDBJ whole genome shotgun (WGS) entry which is preliminary data.</text>
</comment>
<evidence type="ECO:0000256" key="1">
    <source>
        <dbReference type="SAM" id="MobiDB-lite"/>
    </source>
</evidence>
<dbReference type="NCBIfam" id="TIGR04497">
    <property type="entry name" value="GRASP_targ_2"/>
    <property type="match status" value="1"/>
</dbReference>
<reference evidence="2 3" key="1">
    <citation type="submission" date="2020-12" db="EMBL/GenBank/DDBJ databases">
        <title>Draft genome sequence of furan degrading bacterial strain FUR100.</title>
        <authorList>
            <person name="Woiski C."/>
        </authorList>
    </citation>
    <scope>NUCLEOTIDE SEQUENCE [LARGE SCALE GENOMIC DNA]</scope>
    <source>
        <strain evidence="2 3">FUR100</strain>
    </source>
</reference>
<dbReference type="EMBL" id="JAECSB010000028">
    <property type="protein sequence ID" value="MBH5142575.1"/>
    <property type="molecule type" value="Genomic_DNA"/>
</dbReference>
<keyword evidence="3" id="KW-1185">Reference proteome</keyword>
<gene>
    <name evidence="2" type="ORF">I3517_08090</name>
</gene>
<protein>
    <submittedName>
        <fullName evidence="2">Putative ATP-grasp target RiPP</fullName>
    </submittedName>
</protein>
<dbReference type="Proteomes" id="UP000627573">
    <property type="component" value="Unassembled WGS sequence"/>
</dbReference>
<evidence type="ECO:0000313" key="3">
    <source>
        <dbReference type="Proteomes" id="UP000627573"/>
    </source>
</evidence>
<accession>A0A8I1D409</accession>
<organism evidence="2 3">
    <name type="scientific">Rhodococcus erythropolis</name>
    <name type="common">Arthrobacter picolinophilus</name>
    <dbReference type="NCBI Taxonomy" id="1833"/>
    <lineage>
        <taxon>Bacteria</taxon>
        <taxon>Bacillati</taxon>
        <taxon>Actinomycetota</taxon>
        <taxon>Actinomycetes</taxon>
        <taxon>Mycobacteriales</taxon>
        <taxon>Nocardiaceae</taxon>
        <taxon>Rhodococcus</taxon>
        <taxon>Rhodococcus erythropolis group</taxon>
    </lineage>
</organism>